<gene>
    <name evidence="2" type="ORF">SBD_5051</name>
</gene>
<organism evidence="2 3">
    <name type="scientific">Streptomyces bottropensis ATCC 25435</name>
    <dbReference type="NCBI Taxonomy" id="1054862"/>
    <lineage>
        <taxon>Bacteria</taxon>
        <taxon>Bacillati</taxon>
        <taxon>Actinomycetota</taxon>
        <taxon>Actinomycetes</taxon>
        <taxon>Kitasatosporales</taxon>
        <taxon>Streptomycetaceae</taxon>
        <taxon>Streptomyces</taxon>
    </lineage>
</organism>
<dbReference type="AlphaFoldDB" id="M3DAZ3"/>
<name>M3DAZ3_9ACTN</name>
<reference evidence="3" key="1">
    <citation type="journal article" date="2013" name="Genome Announc.">
        <title>Draft Genome Sequence of Streptomyces bottropensis ATCC 25435, a Bottromycin-Producing Actinomycete.</title>
        <authorList>
            <person name="Zhang H."/>
            <person name="Zhou W."/>
            <person name="Zhuang Y."/>
            <person name="Liang X."/>
            <person name="Liu T."/>
        </authorList>
    </citation>
    <scope>NUCLEOTIDE SEQUENCE [LARGE SCALE GENOMIC DNA]</scope>
    <source>
        <strain evidence="3">ATCC 25435</strain>
    </source>
</reference>
<feature type="region of interest" description="Disordered" evidence="1">
    <location>
        <begin position="1"/>
        <end position="71"/>
    </location>
</feature>
<dbReference type="Proteomes" id="UP000030760">
    <property type="component" value="Unassembled WGS sequence"/>
</dbReference>
<protein>
    <submittedName>
        <fullName evidence="2">Uncharacterized protein</fullName>
    </submittedName>
</protein>
<proteinExistence type="predicted"/>
<evidence type="ECO:0000313" key="2">
    <source>
        <dbReference type="EMBL" id="EMF53507.1"/>
    </source>
</evidence>
<dbReference type="EMBL" id="KB405089">
    <property type="protein sequence ID" value="EMF53507.1"/>
    <property type="molecule type" value="Genomic_DNA"/>
</dbReference>
<evidence type="ECO:0000313" key="3">
    <source>
        <dbReference type="Proteomes" id="UP000030760"/>
    </source>
</evidence>
<sequence>MEPPRTYVPPAQCGTLRDAPEAASVGSSPPTAYESAHSRPGNGAEQGRHVRQLGKDLPIRLYRHPLPEYPP</sequence>
<evidence type="ECO:0000256" key="1">
    <source>
        <dbReference type="SAM" id="MobiDB-lite"/>
    </source>
</evidence>
<accession>M3DAZ3</accession>